<proteinExistence type="predicted"/>
<accession>A0A1S1YX82</accession>
<name>A0A1S1YX82_FLAPC</name>
<dbReference type="SMART" id="SM00028">
    <property type="entry name" value="TPR"/>
    <property type="match status" value="2"/>
</dbReference>
<dbReference type="Proteomes" id="UP000179797">
    <property type="component" value="Unassembled WGS sequence"/>
</dbReference>
<dbReference type="Pfam" id="PF13181">
    <property type="entry name" value="TPR_8"/>
    <property type="match status" value="1"/>
</dbReference>
<dbReference type="InterPro" id="IPR019734">
    <property type="entry name" value="TPR_rpt"/>
</dbReference>
<keyword evidence="2" id="KW-1185">Reference proteome</keyword>
<dbReference type="Gene3D" id="1.25.40.10">
    <property type="entry name" value="Tetratricopeptide repeat domain"/>
    <property type="match status" value="1"/>
</dbReference>
<gene>
    <name evidence="1" type="ORF">NH26_04290</name>
</gene>
<reference evidence="1 2" key="1">
    <citation type="journal article" date="2012" name="Int. J. Syst. Evol. Microbiol.">
        <title>Flammeovirga pacifica sp. nov., isolated from deep-sea sediment.</title>
        <authorList>
            <person name="Xu H."/>
            <person name="Fu Y."/>
            <person name="Yang N."/>
            <person name="Ding Z."/>
            <person name="Lai Q."/>
            <person name="Zeng R."/>
        </authorList>
    </citation>
    <scope>NUCLEOTIDE SEQUENCE [LARGE SCALE GENOMIC DNA]</scope>
    <source>
        <strain evidence="2">DSM 24597 / LMG 26175 / WPAGA1</strain>
    </source>
</reference>
<dbReference type="AlphaFoldDB" id="A0A1S1YX82"/>
<evidence type="ECO:0000313" key="2">
    <source>
        <dbReference type="Proteomes" id="UP000179797"/>
    </source>
</evidence>
<sequence length="111" mass="13150">MNIQRLNQLLEFYKEDPNDAFVIYGLATEYASDNNWKKAIQYYDILLKGHEEYTGTYYHAAHAYVQIEDKETAEKIYEKGLEICQKVGDAHALKELRNAYTNFQLEEDDEW</sequence>
<dbReference type="EMBL" id="JRYR02000001">
    <property type="protein sequence ID" value="OHX65622.1"/>
    <property type="molecule type" value="Genomic_DNA"/>
</dbReference>
<dbReference type="InterPro" id="IPR011990">
    <property type="entry name" value="TPR-like_helical_dom_sf"/>
</dbReference>
<dbReference type="RefSeq" id="WP_044222052.1">
    <property type="nucleotide sequence ID" value="NZ_JRYR02000001.1"/>
</dbReference>
<evidence type="ECO:0000313" key="1">
    <source>
        <dbReference type="EMBL" id="OHX65622.1"/>
    </source>
</evidence>
<comment type="caution">
    <text evidence="1">The sequence shown here is derived from an EMBL/GenBank/DDBJ whole genome shotgun (WGS) entry which is preliminary data.</text>
</comment>
<dbReference type="OrthoDB" id="1524733at2"/>
<organism evidence="1 2">
    <name type="scientific">Flammeovirga pacifica</name>
    <dbReference type="NCBI Taxonomy" id="915059"/>
    <lineage>
        <taxon>Bacteria</taxon>
        <taxon>Pseudomonadati</taxon>
        <taxon>Bacteroidota</taxon>
        <taxon>Cytophagia</taxon>
        <taxon>Cytophagales</taxon>
        <taxon>Flammeovirgaceae</taxon>
        <taxon>Flammeovirga</taxon>
    </lineage>
</organism>
<dbReference type="SUPFAM" id="SSF48452">
    <property type="entry name" value="TPR-like"/>
    <property type="match status" value="1"/>
</dbReference>
<protein>
    <submittedName>
        <fullName evidence="1">Uncharacterized protein</fullName>
    </submittedName>
</protein>
<dbReference type="STRING" id="915059.NH26_04290"/>